<feature type="compositionally biased region" description="Pro residues" evidence="1">
    <location>
        <begin position="57"/>
        <end position="78"/>
    </location>
</feature>
<dbReference type="Proteomes" id="UP000275078">
    <property type="component" value="Unassembled WGS sequence"/>
</dbReference>
<dbReference type="EMBL" id="ML119742">
    <property type="protein sequence ID" value="RPA76552.1"/>
    <property type="molecule type" value="Genomic_DNA"/>
</dbReference>
<accession>A0A3N4HRV0</accession>
<sequence length="733" mass="83226">MTIPQRPTPYFDCPISGLTNHEPYFTTSSPPFTPSPHPLSPNLDEPDAKRQKLYPSSPQPSPSVYPSSPDFPPCPTPQLSPEATRLTHLIRSTTSLLSLLNHTASLGWGSEGVALERRVDRHLDKVAGVMGTGTERVACLGRQGVGEYSVFYCVQGEDEEEEVGPEWGVGIEKAERVEVEGWKERVFDDYLQSFANNHLLLSNRKARRSSTDQTRLFVLANTIPRFLKLLRKPIHPGTRWKFLDLFDRETVKEEEFRAEFKKGKDWESGGFDERKLVESIKQFGLENKLDNNSLDGHIILTKHTIGHFHTYICKLLQQLLQLADENILPFYDPDGDNENTVDDLEADVLMLEWALKVLRMLVVHSSSWDLYLTQPVLGRRISELAKQTQHSMDDESRRKCEKVIRNPIQGLCDWLEECLAQFRAVAGLVEKVRSPVQFYKVAGLPTTTRDGQQASLKDLVAAIATDGKLEEKLRDLARYKTLMEERSDPRWRTVLDGSWEHSFEGEYCPEAILCCLKSNKNIDNRIWRNGTCPQAIRNLQASHPNPTSFLMLIQNQSCTPTLGLSHPTTYPTLLYARLTLTDSALDDSATTGHITPWSPPPWEDRLPILEQLWTALKSQLIEKLQSEGLVDRVVGDWWGADEWGNCEDDGEEEEEMVDDEWEGDEEKGFGVIRMDEDDEGEDEEVDEVDEDSYDGGRKLEWVVEGVLAGRGEDWRVKIRKSPVPKALADRGQA</sequence>
<reference evidence="2 3" key="1">
    <citation type="journal article" date="2018" name="Nat. Ecol. Evol.">
        <title>Pezizomycetes genomes reveal the molecular basis of ectomycorrhizal truffle lifestyle.</title>
        <authorList>
            <person name="Murat C."/>
            <person name="Payen T."/>
            <person name="Noel B."/>
            <person name="Kuo A."/>
            <person name="Morin E."/>
            <person name="Chen J."/>
            <person name="Kohler A."/>
            <person name="Krizsan K."/>
            <person name="Balestrini R."/>
            <person name="Da Silva C."/>
            <person name="Montanini B."/>
            <person name="Hainaut M."/>
            <person name="Levati E."/>
            <person name="Barry K.W."/>
            <person name="Belfiori B."/>
            <person name="Cichocki N."/>
            <person name="Clum A."/>
            <person name="Dockter R.B."/>
            <person name="Fauchery L."/>
            <person name="Guy J."/>
            <person name="Iotti M."/>
            <person name="Le Tacon F."/>
            <person name="Lindquist E.A."/>
            <person name="Lipzen A."/>
            <person name="Malagnac F."/>
            <person name="Mello A."/>
            <person name="Molinier V."/>
            <person name="Miyauchi S."/>
            <person name="Poulain J."/>
            <person name="Riccioni C."/>
            <person name="Rubini A."/>
            <person name="Sitrit Y."/>
            <person name="Splivallo R."/>
            <person name="Traeger S."/>
            <person name="Wang M."/>
            <person name="Zifcakova L."/>
            <person name="Wipf D."/>
            <person name="Zambonelli A."/>
            <person name="Paolocci F."/>
            <person name="Nowrousian M."/>
            <person name="Ottonello S."/>
            <person name="Baldrian P."/>
            <person name="Spatafora J.W."/>
            <person name="Henrissat B."/>
            <person name="Nagy L.G."/>
            <person name="Aury J.M."/>
            <person name="Wincker P."/>
            <person name="Grigoriev I.V."/>
            <person name="Bonfante P."/>
            <person name="Martin F.M."/>
        </authorList>
    </citation>
    <scope>NUCLEOTIDE SEQUENCE [LARGE SCALE GENOMIC DNA]</scope>
    <source>
        <strain evidence="2 3">RN42</strain>
    </source>
</reference>
<name>A0A3N4HRV0_ASCIM</name>
<dbReference type="AlphaFoldDB" id="A0A3N4HRV0"/>
<evidence type="ECO:0000313" key="2">
    <source>
        <dbReference type="EMBL" id="RPA76552.1"/>
    </source>
</evidence>
<gene>
    <name evidence="2" type="ORF">BJ508DRAFT_310957</name>
</gene>
<feature type="compositionally biased region" description="Acidic residues" evidence="1">
    <location>
        <begin position="675"/>
        <end position="693"/>
    </location>
</feature>
<keyword evidence="3" id="KW-1185">Reference proteome</keyword>
<protein>
    <submittedName>
        <fullName evidence="2">Uncharacterized protein</fullName>
    </submittedName>
</protein>
<feature type="compositionally biased region" description="Acidic residues" evidence="1">
    <location>
        <begin position="644"/>
        <end position="665"/>
    </location>
</feature>
<feature type="region of interest" description="Disordered" evidence="1">
    <location>
        <begin position="22"/>
        <end position="81"/>
    </location>
</feature>
<evidence type="ECO:0000313" key="3">
    <source>
        <dbReference type="Proteomes" id="UP000275078"/>
    </source>
</evidence>
<proteinExistence type="predicted"/>
<feature type="region of interest" description="Disordered" evidence="1">
    <location>
        <begin position="641"/>
        <end position="693"/>
    </location>
</feature>
<organism evidence="2 3">
    <name type="scientific">Ascobolus immersus RN42</name>
    <dbReference type="NCBI Taxonomy" id="1160509"/>
    <lineage>
        <taxon>Eukaryota</taxon>
        <taxon>Fungi</taxon>
        <taxon>Dikarya</taxon>
        <taxon>Ascomycota</taxon>
        <taxon>Pezizomycotina</taxon>
        <taxon>Pezizomycetes</taxon>
        <taxon>Pezizales</taxon>
        <taxon>Ascobolaceae</taxon>
        <taxon>Ascobolus</taxon>
    </lineage>
</organism>
<evidence type="ECO:0000256" key="1">
    <source>
        <dbReference type="SAM" id="MobiDB-lite"/>
    </source>
</evidence>